<dbReference type="RefSeq" id="WP_006329043.1">
    <property type="nucleotide sequence ID" value="NZ_BAHC01000001.1"/>
</dbReference>
<gene>
    <name evidence="5" type="ORF">GORHZ_001_00040</name>
</gene>
<feature type="signal peptide" evidence="3">
    <location>
        <begin position="1"/>
        <end position="39"/>
    </location>
</feature>
<feature type="transmembrane region" description="Helical" evidence="2">
    <location>
        <begin position="215"/>
        <end position="236"/>
    </location>
</feature>
<organism evidence="5 6">
    <name type="scientific">Gordonia rhizosphera NBRC 16068</name>
    <dbReference type="NCBI Taxonomy" id="1108045"/>
    <lineage>
        <taxon>Bacteria</taxon>
        <taxon>Bacillati</taxon>
        <taxon>Actinomycetota</taxon>
        <taxon>Actinomycetes</taxon>
        <taxon>Mycobacteriales</taxon>
        <taxon>Gordoniaceae</taxon>
        <taxon>Gordonia</taxon>
    </lineage>
</organism>
<proteinExistence type="predicted"/>
<dbReference type="InterPro" id="IPR058333">
    <property type="entry name" value="DUF8020"/>
</dbReference>
<evidence type="ECO:0000259" key="4">
    <source>
        <dbReference type="Pfam" id="PF26059"/>
    </source>
</evidence>
<accession>K6W771</accession>
<feature type="domain" description="DUF8020" evidence="4">
    <location>
        <begin position="48"/>
        <end position="115"/>
    </location>
</feature>
<keyword evidence="2" id="KW-0812">Transmembrane</keyword>
<protein>
    <recommendedName>
        <fullName evidence="4">DUF8020 domain-containing protein</fullName>
    </recommendedName>
</protein>
<comment type="caution">
    <text evidence="5">The sequence shown here is derived from an EMBL/GenBank/DDBJ whole genome shotgun (WGS) entry which is preliminary data.</text>
</comment>
<sequence>MIPDRPADTTPTARLRLRILTTISLVTVAITAFAGAAQAAPTTPTPTTYDLHATAASLRITVHNGTISTNNGALEIRDSAGITKFRMPLAYRMEYLQFPIDARTVGTTAILTPSKNPARSTPVIDIAGVNALRTVAAKQQNNSKSTPKATPKVDPDAPKTRKQRDDRARSEFNTTLAMGMTISQLVGMIIGAIAGGLIGCIITIFAACTGVVAGAGLGGIIGLVLGGGGTLIYAAVQYFNTINAPFVPPANASAAQG</sequence>
<feature type="chain" id="PRO_5003895791" description="DUF8020 domain-containing protein" evidence="3">
    <location>
        <begin position="40"/>
        <end position="257"/>
    </location>
</feature>
<dbReference type="Proteomes" id="UP000008363">
    <property type="component" value="Unassembled WGS sequence"/>
</dbReference>
<keyword evidence="2" id="KW-0472">Membrane</keyword>
<evidence type="ECO:0000313" key="5">
    <source>
        <dbReference type="EMBL" id="GAB88072.1"/>
    </source>
</evidence>
<dbReference type="AlphaFoldDB" id="K6W771"/>
<keyword evidence="2" id="KW-1133">Transmembrane helix</keyword>
<name>K6W771_9ACTN</name>
<feature type="transmembrane region" description="Helical" evidence="2">
    <location>
        <begin position="185"/>
        <end position="208"/>
    </location>
</feature>
<keyword evidence="3" id="KW-0732">Signal</keyword>
<feature type="compositionally biased region" description="Basic and acidic residues" evidence="1">
    <location>
        <begin position="151"/>
        <end position="169"/>
    </location>
</feature>
<keyword evidence="6" id="KW-1185">Reference proteome</keyword>
<dbReference type="eggNOG" id="ENOG5032AP6">
    <property type="taxonomic scope" value="Bacteria"/>
</dbReference>
<feature type="compositionally biased region" description="Polar residues" evidence="1">
    <location>
        <begin position="138"/>
        <end position="148"/>
    </location>
</feature>
<evidence type="ECO:0000313" key="6">
    <source>
        <dbReference type="Proteomes" id="UP000008363"/>
    </source>
</evidence>
<feature type="region of interest" description="Disordered" evidence="1">
    <location>
        <begin position="138"/>
        <end position="169"/>
    </location>
</feature>
<dbReference type="EMBL" id="BAHC01000001">
    <property type="protein sequence ID" value="GAB88072.1"/>
    <property type="molecule type" value="Genomic_DNA"/>
</dbReference>
<evidence type="ECO:0000256" key="1">
    <source>
        <dbReference type="SAM" id="MobiDB-lite"/>
    </source>
</evidence>
<evidence type="ECO:0000256" key="3">
    <source>
        <dbReference type="SAM" id="SignalP"/>
    </source>
</evidence>
<dbReference type="Pfam" id="PF26059">
    <property type="entry name" value="DUF8020"/>
    <property type="match status" value="1"/>
</dbReference>
<evidence type="ECO:0000256" key="2">
    <source>
        <dbReference type="SAM" id="Phobius"/>
    </source>
</evidence>
<reference evidence="5 6" key="1">
    <citation type="submission" date="2012-08" db="EMBL/GenBank/DDBJ databases">
        <title>Whole genome shotgun sequence of Gordonia rhizosphera NBRC 16068.</title>
        <authorList>
            <person name="Takarada H."/>
            <person name="Isaki S."/>
            <person name="Hosoyama A."/>
            <person name="Tsuchikane K."/>
            <person name="Katsumata H."/>
            <person name="Baba S."/>
            <person name="Ohji S."/>
            <person name="Yamazaki S."/>
            <person name="Fujita N."/>
        </authorList>
    </citation>
    <scope>NUCLEOTIDE SEQUENCE [LARGE SCALE GENOMIC DNA]</scope>
    <source>
        <strain evidence="5 6">NBRC 16068</strain>
    </source>
</reference>